<protein>
    <submittedName>
        <fullName evidence="2">Uncharacterized protein</fullName>
    </submittedName>
</protein>
<organism evidence="2">
    <name type="scientific">marine sediment metagenome</name>
    <dbReference type="NCBI Taxonomy" id="412755"/>
    <lineage>
        <taxon>unclassified sequences</taxon>
        <taxon>metagenomes</taxon>
        <taxon>ecological metagenomes</taxon>
    </lineage>
</organism>
<feature type="region of interest" description="Disordered" evidence="1">
    <location>
        <begin position="1"/>
        <end position="36"/>
    </location>
</feature>
<gene>
    <name evidence="2" type="ORF">S01H1_69104</name>
</gene>
<name>X0XPP1_9ZZZZ</name>
<accession>X0XPP1</accession>
<dbReference type="AlphaFoldDB" id="X0XPP1"/>
<comment type="caution">
    <text evidence="2">The sequence shown here is derived from an EMBL/GenBank/DDBJ whole genome shotgun (WGS) entry which is preliminary data.</text>
</comment>
<dbReference type="EMBL" id="BARS01045854">
    <property type="protein sequence ID" value="GAG37297.1"/>
    <property type="molecule type" value="Genomic_DNA"/>
</dbReference>
<evidence type="ECO:0000313" key="2">
    <source>
        <dbReference type="EMBL" id="GAG37297.1"/>
    </source>
</evidence>
<reference evidence="2" key="1">
    <citation type="journal article" date="2014" name="Front. Microbiol.">
        <title>High frequency of phylogenetically diverse reductive dehalogenase-homologous genes in deep subseafloor sedimentary metagenomes.</title>
        <authorList>
            <person name="Kawai M."/>
            <person name="Futagami T."/>
            <person name="Toyoda A."/>
            <person name="Takaki Y."/>
            <person name="Nishi S."/>
            <person name="Hori S."/>
            <person name="Arai W."/>
            <person name="Tsubouchi T."/>
            <person name="Morono Y."/>
            <person name="Uchiyama I."/>
            <person name="Ito T."/>
            <person name="Fujiyama A."/>
            <person name="Inagaki F."/>
            <person name="Takami H."/>
        </authorList>
    </citation>
    <scope>NUCLEOTIDE SEQUENCE</scope>
    <source>
        <strain evidence="2">Expedition CK06-06</strain>
    </source>
</reference>
<evidence type="ECO:0000256" key="1">
    <source>
        <dbReference type="SAM" id="MobiDB-lite"/>
    </source>
</evidence>
<sequence>PVKSKASSTEKPTSTRQQAMFPEKASPVKPVTDSESDAEQINIPIGVLRIKDVTGKLISEITVPVVGGGWVAVPTRSSLGGSNWVLQMSSGNQLEIEGGITNDLDQISLWRIREDLSIESPDLYPWSADKPLTWRALRSQDPPEPIEVRGIGRQGNFYKGSIPDGINDSGVFMQADRVVGWTFGDFIEGAFLWAGDEGSNLKAEIRVDDYYRLTFANSREEEFALALTLAADYSDLDRLEAFTQAFR</sequence>
<feature type="non-terminal residue" evidence="2">
    <location>
        <position position="1"/>
    </location>
</feature>
<proteinExistence type="predicted"/>
<feature type="compositionally biased region" description="Polar residues" evidence="1">
    <location>
        <begin position="1"/>
        <end position="18"/>
    </location>
</feature>
<feature type="non-terminal residue" evidence="2">
    <location>
        <position position="247"/>
    </location>
</feature>